<reference evidence="3" key="1">
    <citation type="journal article" date="2019" name="Int. J. Syst. Evol. Microbiol.">
        <title>The Global Catalogue of Microorganisms (GCM) 10K type strain sequencing project: providing services to taxonomists for standard genome sequencing and annotation.</title>
        <authorList>
            <consortium name="The Broad Institute Genomics Platform"/>
            <consortium name="The Broad Institute Genome Sequencing Center for Infectious Disease"/>
            <person name="Wu L."/>
            <person name="Ma J."/>
        </authorList>
    </citation>
    <scope>NUCLEOTIDE SEQUENCE [LARGE SCALE GENOMIC DNA]</scope>
    <source>
        <strain evidence="3">CCUG 62763</strain>
    </source>
</reference>
<name>A0ABV9LIY0_9ACTN</name>
<comment type="caution">
    <text evidence="2">The sequence shown here is derived from an EMBL/GenBank/DDBJ whole genome shotgun (WGS) entry which is preliminary data.</text>
</comment>
<dbReference type="RefSeq" id="WP_387988742.1">
    <property type="nucleotide sequence ID" value="NZ_JBHSGR010000011.1"/>
</dbReference>
<keyword evidence="3" id="KW-1185">Reference proteome</keyword>
<proteinExistence type="predicted"/>
<evidence type="ECO:0000313" key="2">
    <source>
        <dbReference type="EMBL" id="MFC4694024.1"/>
    </source>
</evidence>
<evidence type="ECO:0000256" key="1">
    <source>
        <dbReference type="SAM" id="SignalP"/>
    </source>
</evidence>
<gene>
    <name evidence="2" type="ORF">ACFO3M_11570</name>
</gene>
<feature type="signal peptide" evidence="1">
    <location>
        <begin position="1"/>
        <end position="26"/>
    </location>
</feature>
<organism evidence="2 3">
    <name type="scientific">Geodermatophilus arenarius</name>
    <dbReference type="NCBI Taxonomy" id="1137990"/>
    <lineage>
        <taxon>Bacteria</taxon>
        <taxon>Bacillati</taxon>
        <taxon>Actinomycetota</taxon>
        <taxon>Actinomycetes</taxon>
        <taxon>Geodermatophilales</taxon>
        <taxon>Geodermatophilaceae</taxon>
        <taxon>Geodermatophilus</taxon>
    </lineage>
</organism>
<sequence>MQNPGTGRTSLIAVVLGAALLLPACSVPDDEAPSTSLPTTSAPASTTEALPVVGPADFPVPPEARTQDAAGAEAFLRYWIDLLNRQRAIPAGQPLRDLGPECDECRRIANNYDEAAAAGNRYVGGEVSLVDVPPVMLDGTSAEFSFSARREPVSLVDSSGVVLEAQPDLAPRLFSGLGLEWSESTRSWTVTGFQLG</sequence>
<dbReference type="Proteomes" id="UP001596025">
    <property type="component" value="Unassembled WGS sequence"/>
</dbReference>
<accession>A0ABV9LIY0</accession>
<feature type="chain" id="PRO_5046792083" evidence="1">
    <location>
        <begin position="27"/>
        <end position="196"/>
    </location>
</feature>
<evidence type="ECO:0000313" key="3">
    <source>
        <dbReference type="Proteomes" id="UP001596025"/>
    </source>
</evidence>
<keyword evidence="1" id="KW-0732">Signal</keyword>
<protein>
    <submittedName>
        <fullName evidence="2">Uncharacterized protein</fullName>
    </submittedName>
</protein>
<dbReference type="EMBL" id="JBHSGR010000011">
    <property type="protein sequence ID" value="MFC4694024.1"/>
    <property type="molecule type" value="Genomic_DNA"/>
</dbReference>